<keyword evidence="6 7" id="KW-0472">Membrane</keyword>
<feature type="transmembrane region" description="Helical" evidence="7">
    <location>
        <begin position="24"/>
        <end position="46"/>
    </location>
</feature>
<dbReference type="Gene3D" id="1.10.3720.10">
    <property type="entry name" value="MetI-like"/>
    <property type="match status" value="1"/>
</dbReference>
<protein>
    <submittedName>
        <fullName evidence="9">ABC transporter permease</fullName>
    </submittedName>
</protein>
<evidence type="ECO:0000259" key="8">
    <source>
        <dbReference type="PROSITE" id="PS50928"/>
    </source>
</evidence>
<gene>
    <name evidence="9" type="ORF">AADG42_18890</name>
</gene>
<dbReference type="Pfam" id="PF00528">
    <property type="entry name" value="BPD_transp_1"/>
    <property type="match status" value="1"/>
</dbReference>
<accession>A0ABZ3FV94</accession>
<dbReference type="SUPFAM" id="SSF161098">
    <property type="entry name" value="MetI-like"/>
    <property type="match status" value="1"/>
</dbReference>
<evidence type="ECO:0000256" key="6">
    <source>
        <dbReference type="ARBA" id="ARBA00023136"/>
    </source>
</evidence>
<keyword evidence="2 7" id="KW-0813">Transport</keyword>
<sequence length="339" mass="35668">MTTTAASFTAARTARRRREVRGLVWRRLAVLVPLLAVISMGVFLLADASPFDPLVGYLGDRYQFTSDAQRDTLTQTLQLDQSWWVAWTTWLGGLVQGDLGHSRAYAMPVADLIAQRLPWTLLLSTAGLVIAVVLGVAGGAMAALRPGSVIDRLVHGVSMVVQAVPPFVVAMLAILVGALALGWFPAGGASPISGPRTIGAVAHHLALPALVLGLSQTPWLLLAVRAEVTAGLSSDPVRAAVSRGIGWPRVVTGHVLPQAWAPLATLAGVRLPELIVGAVLVEEVFAWPGLAAALVTSARVLDLPLLAFLTLASTALVLLGSLLADVAYLRLDPRVRADD</sequence>
<feature type="transmembrane region" description="Helical" evidence="7">
    <location>
        <begin position="164"/>
        <end position="184"/>
    </location>
</feature>
<dbReference type="RefSeq" id="WP_425310750.1">
    <property type="nucleotide sequence ID" value="NZ_CP154795.1"/>
</dbReference>
<organism evidence="9 10">
    <name type="scientific">Ammonicoccus fulvus</name>
    <dbReference type="NCBI Taxonomy" id="3138240"/>
    <lineage>
        <taxon>Bacteria</taxon>
        <taxon>Bacillati</taxon>
        <taxon>Actinomycetota</taxon>
        <taxon>Actinomycetes</taxon>
        <taxon>Propionibacteriales</taxon>
        <taxon>Propionibacteriaceae</taxon>
        <taxon>Ammonicoccus</taxon>
    </lineage>
</organism>
<keyword evidence="10" id="KW-1185">Reference proteome</keyword>
<comment type="subcellular location">
    <subcellularLocation>
        <location evidence="1 7">Cell membrane</location>
        <topology evidence="1 7">Multi-pass membrane protein</topology>
    </subcellularLocation>
</comment>
<keyword evidence="3" id="KW-1003">Cell membrane</keyword>
<dbReference type="PANTHER" id="PTHR43163:SF9">
    <property type="entry name" value="ABC TRANSPORTER PERMEASE PROTEIN"/>
    <property type="match status" value="1"/>
</dbReference>
<reference evidence="9 10" key="1">
    <citation type="submission" date="2024-04" db="EMBL/GenBank/DDBJ databases">
        <title>Isolation of an actinomycete strain from pig manure.</title>
        <authorList>
            <person name="Gong T."/>
            <person name="Yu Z."/>
            <person name="An M."/>
            <person name="Wei C."/>
            <person name="Yang W."/>
            <person name="Liu L."/>
        </authorList>
    </citation>
    <scope>NUCLEOTIDE SEQUENCE [LARGE SCALE GENOMIC DNA]</scope>
    <source>
        <strain evidence="9 10">ZF39</strain>
    </source>
</reference>
<keyword evidence="5 7" id="KW-1133">Transmembrane helix</keyword>
<evidence type="ECO:0000256" key="5">
    <source>
        <dbReference type="ARBA" id="ARBA00022989"/>
    </source>
</evidence>
<dbReference type="EMBL" id="CP154795">
    <property type="protein sequence ID" value="XAN09297.1"/>
    <property type="molecule type" value="Genomic_DNA"/>
</dbReference>
<dbReference type="InterPro" id="IPR035906">
    <property type="entry name" value="MetI-like_sf"/>
</dbReference>
<evidence type="ECO:0000313" key="10">
    <source>
        <dbReference type="Proteomes" id="UP001442841"/>
    </source>
</evidence>
<feature type="transmembrane region" description="Helical" evidence="7">
    <location>
        <begin position="205"/>
        <end position="224"/>
    </location>
</feature>
<evidence type="ECO:0000256" key="1">
    <source>
        <dbReference type="ARBA" id="ARBA00004651"/>
    </source>
</evidence>
<comment type="similarity">
    <text evidence="7">Belongs to the binding-protein-dependent transport system permease family.</text>
</comment>
<evidence type="ECO:0000313" key="9">
    <source>
        <dbReference type="EMBL" id="XAN09297.1"/>
    </source>
</evidence>
<dbReference type="InterPro" id="IPR000515">
    <property type="entry name" value="MetI-like"/>
</dbReference>
<evidence type="ECO:0000256" key="7">
    <source>
        <dbReference type="RuleBase" id="RU363032"/>
    </source>
</evidence>
<dbReference type="Proteomes" id="UP001442841">
    <property type="component" value="Chromosome"/>
</dbReference>
<dbReference type="CDD" id="cd06261">
    <property type="entry name" value="TM_PBP2"/>
    <property type="match status" value="1"/>
</dbReference>
<dbReference type="PANTHER" id="PTHR43163">
    <property type="entry name" value="DIPEPTIDE TRANSPORT SYSTEM PERMEASE PROTEIN DPPB-RELATED"/>
    <property type="match status" value="1"/>
</dbReference>
<feature type="domain" description="ABC transmembrane type-1" evidence="8">
    <location>
        <begin position="117"/>
        <end position="324"/>
    </location>
</feature>
<feature type="transmembrane region" description="Helical" evidence="7">
    <location>
        <begin position="121"/>
        <end position="144"/>
    </location>
</feature>
<evidence type="ECO:0000256" key="2">
    <source>
        <dbReference type="ARBA" id="ARBA00022448"/>
    </source>
</evidence>
<evidence type="ECO:0000256" key="3">
    <source>
        <dbReference type="ARBA" id="ARBA00022475"/>
    </source>
</evidence>
<proteinExistence type="inferred from homology"/>
<evidence type="ECO:0000256" key="4">
    <source>
        <dbReference type="ARBA" id="ARBA00022692"/>
    </source>
</evidence>
<name>A0ABZ3FV94_9ACTN</name>
<keyword evidence="4 7" id="KW-0812">Transmembrane</keyword>
<feature type="transmembrane region" description="Helical" evidence="7">
    <location>
        <begin position="305"/>
        <end position="329"/>
    </location>
</feature>
<dbReference type="PROSITE" id="PS50928">
    <property type="entry name" value="ABC_TM1"/>
    <property type="match status" value="1"/>
</dbReference>